<keyword evidence="2 5" id="KW-0812">Transmembrane</keyword>
<protein>
    <recommendedName>
        <fullName evidence="6">Cation efflux protein transmembrane domain-containing protein</fullName>
    </recommendedName>
</protein>
<proteinExistence type="predicted"/>
<feature type="transmembrane region" description="Helical" evidence="5">
    <location>
        <begin position="159"/>
        <end position="181"/>
    </location>
</feature>
<dbReference type="PANTHER" id="PTHR11562">
    <property type="entry name" value="CATION EFFLUX PROTEIN/ ZINC TRANSPORTER"/>
    <property type="match status" value="1"/>
</dbReference>
<dbReference type="AlphaFoldDB" id="A0A1F5TNS6"/>
<evidence type="ECO:0000256" key="3">
    <source>
        <dbReference type="ARBA" id="ARBA00022989"/>
    </source>
</evidence>
<feature type="transmembrane region" description="Helical" evidence="5">
    <location>
        <begin position="87"/>
        <end position="106"/>
    </location>
</feature>
<evidence type="ECO:0000256" key="1">
    <source>
        <dbReference type="ARBA" id="ARBA00004141"/>
    </source>
</evidence>
<dbReference type="EMBL" id="MFGO01000028">
    <property type="protein sequence ID" value="OGF40478.1"/>
    <property type="molecule type" value="Genomic_DNA"/>
</dbReference>
<feature type="transmembrane region" description="Helical" evidence="5">
    <location>
        <begin position="118"/>
        <end position="138"/>
    </location>
</feature>
<dbReference type="InterPro" id="IPR002524">
    <property type="entry name" value="Cation_efflux"/>
</dbReference>
<feature type="transmembrane region" description="Helical" evidence="5">
    <location>
        <begin position="187"/>
        <end position="206"/>
    </location>
</feature>
<gene>
    <name evidence="7" type="ORF">A2531_03090</name>
</gene>
<accession>A0A1F5TNS6</accession>
<dbReference type="NCBIfam" id="TIGR01297">
    <property type="entry name" value="CDF"/>
    <property type="match status" value="1"/>
</dbReference>
<evidence type="ECO:0000313" key="8">
    <source>
        <dbReference type="Proteomes" id="UP000177579"/>
    </source>
</evidence>
<comment type="caution">
    <text evidence="7">The sequence shown here is derived from an EMBL/GenBank/DDBJ whole genome shotgun (WGS) entry which is preliminary data.</text>
</comment>
<dbReference type="GO" id="GO:0005886">
    <property type="term" value="C:plasma membrane"/>
    <property type="evidence" value="ECO:0007669"/>
    <property type="project" value="TreeGrafter"/>
</dbReference>
<feature type="transmembrane region" description="Helical" evidence="5">
    <location>
        <begin position="27"/>
        <end position="45"/>
    </location>
</feature>
<evidence type="ECO:0000256" key="2">
    <source>
        <dbReference type="ARBA" id="ARBA00022692"/>
    </source>
</evidence>
<evidence type="ECO:0000256" key="4">
    <source>
        <dbReference type="ARBA" id="ARBA00023136"/>
    </source>
</evidence>
<dbReference type="InterPro" id="IPR027469">
    <property type="entry name" value="Cation_efflux_TMD_sf"/>
</dbReference>
<dbReference type="Gene3D" id="1.20.1510.10">
    <property type="entry name" value="Cation efflux protein transmembrane domain"/>
    <property type="match status" value="1"/>
</dbReference>
<organism evidence="7 8">
    <name type="scientific">Candidatus Falkowbacteria bacterium RIFOXYD2_FULL_34_120</name>
    <dbReference type="NCBI Taxonomy" id="1798007"/>
    <lineage>
        <taxon>Bacteria</taxon>
        <taxon>Candidatus Falkowiibacteriota</taxon>
    </lineage>
</organism>
<name>A0A1F5TNS6_9BACT</name>
<dbReference type="Pfam" id="PF01545">
    <property type="entry name" value="Cation_efflux"/>
    <property type="match status" value="1"/>
</dbReference>
<dbReference type="GO" id="GO:0005385">
    <property type="term" value="F:zinc ion transmembrane transporter activity"/>
    <property type="evidence" value="ECO:0007669"/>
    <property type="project" value="TreeGrafter"/>
</dbReference>
<evidence type="ECO:0000259" key="6">
    <source>
        <dbReference type="Pfam" id="PF01545"/>
    </source>
</evidence>
<dbReference type="Proteomes" id="UP000177579">
    <property type="component" value="Unassembled WGS sequence"/>
</dbReference>
<dbReference type="SUPFAM" id="SSF161111">
    <property type="entry name" value="Cation efflux protein transmembrane domain-like"/>
    <property type="match status" value="1"/>
</dbReference>
<feature type="domain" description="Cation efflux protein transmembrane" evidence="6">
    <location>
        <begin position="29"/>
        <end position="206"/>
    </location>
</feature>
<keyword evidence="3 5" id="KW-1133">Transmembrane helix</keyword>
<sequence length="216" mass="24644">MIYKHNHECGHNHNIKDYSEIIRYKKALFWTGLVFVVQFFVAYISGSLTLLSDTFHVGSDFVATIGSLVVACIAISATKKREQKIRIIFAYTGILLLVFSGFYVLYEVWQRFLNPINIMVWPVIITAIAGALGNYRVFRLLHAVPTAECNSTHNVLSAHVFSDFLLSLVVIVSALLIFIFDWRQADLIVSFFVALYMLYLSGSLFLQVKRGQQHFH</sequence>
<evidence type="ECO:0000256" key="5">
    <source>
        <dbReference type="SAM" id="Phobius"/>
    </source>
</evidence>
<dbReference type="PANTHER" id="PTHR11562:SF17">
    <property type="entry name" value="RE54080P-RELATED"/>
    <property type="match status" value="1"/>
</dbReference>
<keyword evidence="4 5" id="KW-0472">Membrane</keyword>
<dbReference type="InterPro" id="IPR050681">
    <property type="entry name" value="CDF/SLC30A"/>
</dbReference>
<feature type="transmembrane region" description="Helical" evidence="5">
    <location>
        <begin position="57"/>
        <end position="75"/>
    </location>
</feature>
<dbReference type="InterPro" id="IPR058533">
    <property type="entry name" value="Cation_efflux_TM"/>
</dbReference>
<evidence type="ECO:0000313" key="7">
    <source>
        <dbReference type="EMBL" id="OGF40478.1"/>
    </source>
</evidence>
<reference evidence="7 8" key="1">
    <citation type="journal article" date="2016" name="Nat. Commun.">
        <title>Thousands of microbial genomes shed light on interconnected biogeochemical processes in an aquifer system.</title>
        <authorList>
            <person name="Anantharaman K."/>
            <person name="Brown C.T."/>
            <person name="Hug L.A."/>
            <person name="Sharon I."/>
            <person name="Castelle C.J."/>
            <person name="Probst A.J."/>
            <person name="Thomas B.C."/>
            <person name="Singh A."/>
            <person name="Wilkins M.J."/>
            <person name="Karaoz U."/>
            <person name="Brodie E.L."/>
            <person name="Williams K.H."/>
            <person name="Hubbard S.S."/>
            <person name="Banfield J.F."/>
        </authorList>
    </citation>
    <scope>NUCLEOTIDE SEQUENCE [LARGE SCALE GENOMIC DNA]</scope>
</reference>
<comment type="subcellular location">
    <subcellularLocation>
        <location evidence="1">Membrane</location>
        <topology evidence="1">Multi-pass membrane protein</topology>
    </subcellularLocation>
</comment>